<dbReference type="Proteomes" id="UP000017700">
    <property type="component" value="Chromosome"/>
</dbReference>
<dbReference type="AlphaFoldDB" id="A0A2I5TK80"/>
<evidence type="ECO:0000313" key="2">
    <source>
        <dbReference type="EMBL" id="AUH04975.1"/>
    </source>
</evidence>
<keyword evidence="3" id="KW-1185">Reference proteome</keyword>
<accession>A0A2I5TK80</accession>
<dbReference type="EMBL" id="CP025084">
    <property type="protein sequence ID" value="AUH04975.1"/>
    <property type="molecule type" value="Genomic_DNA"/>
</dbReference>
<evidence type="ECO:0000313" key="4">
    <source>
        <dbReference type="Proteomes" id="UP000233778"/>
    </source>
</evidence>
<dbReference type="KEGG" id="sera:Ser39006_013105"/>
<name>A0A2I5TK80_SERS3</name>
<dbReference type="Proteomes" id="UP000233778">
    <property type="component" value="Chromosome"/>
</dbReference>
<dbReference type="GO" id="GO:0003677">
    <property type="term" value="F:DNA binding"/>
    <property type="evidence" value="ECO:0007669"/>
    <property type="project" value="UniProtKB-KW"/>
</dbReference>
<dbReference type="OrthoDB" id="7065008at2"/>
<reference evidence="2" key="2">
    <citation type="submission" date="2013-09" db="EMBL/GenBank/DDBJ databases">
        <authorList>
            <person name="Wang G."/>
            <person name="Yang Y."/>
            <person name="Su Y."/>
        </authorList>
    </citation>
    <scope>NUCLEOTIDE SEQUENCE</scope>
    <source>
        <strain evidence="2">ATCC 39006</strain>
    </source>
</reference>
<evidence type="ECO:0000313" key="1">
    <source>
        <dbReference type="EMBL" id="AUH00654.1"/>
    </source>
</evidence>
<sequence>MHRGVSKHDVESPPRWVELVHRGGYITPAQRQAFEQAIQMVSGRLNLVLSKKDQPRTGQFNFDAFVDSLENDFLKNEDNNVSPGLSSDIGQTAFWVIRSIADQLITLQKQRQVL</sequence>
<keyword evidence="2" id="KW-0238">DNA-binding</keyword>
<gene>
    <name evidence="1" type="ORF">CWC46_13100</name>
    <name evidence="2" type="ORF">Ser39006_013105</name>
</gene>
<protein>
    <submittedName>
        <fullName evidence="2">DNA-binding protein</fullName>
    </submittedName>
</protein>
<reference evidence="2" key="4">
    <citation type="submission" date="2017-11" db="EMBL/GenBank/DDBJ databases">
        <title>Complete genome sequence of Serratia sp. ATCC 39006.</title>
        <authorList>
            <person name="Hampton H.G."/>
            <person name="Jackson S.A."/>
            <person name="Jauregui R."/>
            <person name="Poulter G.T.M."/>
            <person name="Salmond G.P.C."/>
            <person name="Fineran P.C."/>
        </authorList>
    </citation>
    <scope>NUCLEOTIDE SEQUENCE</scope>
    <source>
        <strain evidence="2">ATCC 39006</strain>
    </source>
</reference>
<reference evidence="2 3" key="1">
    <citation type="journal article" date="2013" name="Genome Announc.">
        <title>Draft genome sequence of Serratia sp. strain ATCC 39006, a model bacterium for analysis of the biosynthesis and regulation of prodigiosin, a carbapenem, and gas vesicles.</title>
        <authorList>
            <person name="Fineran P.C."/>
            <person name="Iglesias Cans M.C."/>
            <person name="Ramsay J.P."/>
            <person name="Wilf N.M."/>
            <person name="Cossyleon D."/>
            <person name="McNeil M.B."/>
            <person name="Williamson N.R."/>
            <person name="Monson R.E."/>
            <person name="Becher S.A."/>
            <person name="Stanton J.A."/>
            <person name="Brugger K."/>
            <person name="Brown S.D."/>
            <person name="Salmond G.P."/>
        </authorList>
    </citation>
    <scope>NUCLEOTIDE SEQUENCE [LARGE SCALE GENOMIC DNA]</scope>
    <source>
        <strain evidence="2">ATCC 39006</strain>
        <strain evidence="3">ATCC 39006 / SC 11482</strain>
    </source>
</reference>
<dbReference type="EMBL" id="CP025085">
    <property type="protein sequence ID" value="AUH00654.1"/>
    <property type="molecule type" value="Genomic_DNA"/>
</dbReference>
<reference evidence="1 4" key="3">
    <citation type="submission" date="2017-11" db="EMBL/GenBank/DDBJ databases">
        <title>Complete genome sequence of Serratia sp. ATCC 39006 LacA.</title>
        <authorList>
            <person name="Hampton H.G."/>
            <person name="Jackson S.A."/>
            <person name="Jauregui R."/>
            <person name="Poulter G.T.M."/>
            <person name="Salmond G.P.C."/>
            <person name="Fineran P.C."/>
        </authorList>
    </citation>
    <scope>NUCLEOTIDE SEQUENCE [LARGE SCALE GENOMIC DNA]</scope>
    <source>
        <strain evidence="1 4">ATCC 39006</strain>
    </source>
</reference>
<dbReference type="STRING" id="104623.Ser39006_02862"/>
<organism evidence="2 3">
    <name type="scientific">Serratia sp. (strain ATCC 39006)</name>
    <name type="common">Prodigiosinella confusarubida</name>
    <dbReference type="NCBI Taxonomy" id="104623"/>
    <lineage>
        <taxon>Bacteria</taxon>
        <taxon>Pseudomonadati</taxon>
        <taxon>Pseudomonadota</taxon>
        <taxon>Gammaproteobacteria</taxon>
        <taxon>Enterobacterales</taxon>
        <taxon>Pectobacteriaceae</taxon>
        <taxon>Prodigiosinella</taxon>
    </lineage>
</organism>
<proteinExistence type="predicted"/>
<evidence type="ECO:0000313" key="3">
    <source>
        <dbReference type="Proteomes" id="UP000017700"/>
    </source>
</evidence>
<dbReference type="RefSeq" id="WP_021016125.1">
    <property type="nucleotide sequence ID" value="NZ_CP025084.1"/>
</dbReference>
<dbReference type="KEGG" id="serq:CWC46_13100"/>